<feature type="repeat" description="ANK" evidence="1">
    <location>
        <begin position="128"/>
        <end position="163"/>
    </location>
</feature>
<gene>
    <name evidence="2" type="ORF">OEA41_005938</name>
</gene>
<evidence type="ECO:0000256" key="1">
    <source>
        <dbReference type="PROSITE-ProRule" id="PRU00023"/>
    </source>
</evidence>
<accession>A0AAE0DK20</accession>
<reference evidence="2" key="1">
    <citation type="submission" date="2022-11" db="EMBL/GenBank/DDBJ databases">
        <title>Chromosomal genome sequence assembly and mating type (MAT) locus characterization of the leprose asexual lichenized fungus Lepraria neglecta (Nyl.) Erichsen.</title>
        <authorList>
            <person name="Allen J.L."/>
            <person name="Pfeffer B."/>
        </authorList>
    </citation>
    <scope>NUCLEOTIDE SEQUENCE</scope>
    <source>
        <strain evidence="2">Allen 5258</strain>
    </source>
</reference>
<organism evidence="2 3">
    <name type="scientific">Lepraria neglecta</name>
    <dbReference type="NCBI Taxonomy" id="209136"/>
    <lineage>
        <taxon>Eukaryota</taxon>
        <taxon>Fungi</taxon>
        <taxon>Dikarya</taxon>
        <taxon>Ascomycota</taxon>
        <taxon>Pezizomycotina</taxon>
        <taxon>Lecanoromycetes</taxon>
        <taxon>OSLEUM clade</taxon>
        <taxon>Lecanoromycetidae</taxon>
        <taxon>Lecanorales</taxon>
        <taxon>Lecanorineae</taxon>
        <taxon>Stereocaulaceae</taxon>
        <taxon>Lepraria</taxon>
    </lineage>
</organism>
<dbReference type="EMBL" id="JASNWA010000007">
    <property type="protein sequence ID" value="KAK3172614.1"/>
    <property type="molecule type" value="Genomic_DNA"/>
</dbReference>
<protein>
    <recommendedName>
        <fullName evidence="4">Ankyrin</fullName>
    </recommendedName>
</protein>
<name>A0AAE0DK20_9LECA</name>
<evidence type="ECO:0000313" key="2">
    <source>
        <dbReference type="EMBL" id="KAK3172614.1"/>
    </source>
</evidence>
<dbReference type="PROSITE" id="PS50088">
    <property type="entry name" value="ANK_REPEAT"/>
    <property type="match status" value="1"/>
</dbReference>
<dbReference type="InterPro" id="IPR036770">
    <property type="entry name" value="Ankyrin_rpt-contain_sf"/>
</dbReference>
<dbReference type="AlphaFoldDB" id="A0AAE0DK20"/>
<comment type="caution">
    <text evidence="2">The sequence shown here is derived from an EMBL/GenBank/DDBJ whole genome shotgun (WGS) entry which is preliminary data.</text>
</comment>
<dbReference type="InterPro" id="IPR002110">
    <property type="entry name" value="Ankyrin_rpt"/>
</dbReference>
<evidence type="ECO:0000313" key="3">
    <source>
        <dbReference type="Proteomes" id="UP001276659"/>
    </source>
</evidence>
<sequence length="189" mass="20276">MSNRSDASLPSPTQKDIDYLVPGAAEEDGKPAILQYLFSQGGTISERTTHIATSPEIFQILMKHGWKIDNNTPGSHLSDLDIVCFFLSHGADPTIPNAYSIYDIERAALYTPLETVKLLLSNGAPVGPGSRALNAAAQGDASDRIIVMECLLDHGADINALALDFMGPSEAGQSILRLSGAMKRREYGC</sequence>
<evidence type="ECO:0008006" key="4">
    <source>
        <dbReference type="Google" id="ProtNLM"/>
    </source>
</evidence>
<keyword evidence="3" id="KW-1185">Reference proteome</keyword>
<dbReference type="SUPFAM" id="SSF48403">
    <property type="entry name" value="Ankyrin repeat"/>
    <property type="match status" value="1"/>
</dbReference>
<proteinExistence type="predicted"/>
<dbReference type="Gene3D" id="1.25.40.20">
    <property type="entry name" value="Ankyrin repeat-containing domain"/>
    <property type="match status" value="1"/>
</dbReference>
<keyword evidence="1" id="KW-0040">ANK repeat</keyword>
<dbReference type="Proteomes" id="UP001276659">
    <property type="component" value="Unassembled WGS sequence"/>
</dbReference>